<evidence type="ECO:0000313" key="3">
    <source>
        <dbReference type="Proteomes" id="UP000275846"/>
    </source>
</evidence>
<dbReference type="Proteomes" id="UP000275846">
    <property type="component" value="Unassembled WGS sequence"/>
</dbReference>
<evidence type="ECO:0000313" key="2">
    <source>
        <dbReference type="EMBL" id="VDM04483.1"/>
    </source>
</evidence>
<dbReference type="AlphaFoldDB" id="A0A183TNP9"/>
<evidence type="ECO:0000256" key="1">
    <source>
        <dbReference type="SAM" id="MobiDB-lite"/>
    </source>
</evidence>
<accession>A0A183TNP9</accession>
<keyword evidence="3" id="KW-1185">Reference proteome</keyword>
<dbReference type="SUPFAM" id="SSF52047">
    <property type="entry name" value="RNI-like"/>
    <property type="match status" value="1"/>
</dbReference>
<dbReference type="InterPro" id="IPR032675">
    <property type="entry name" value="LRR_dom_sf"/>
</dbReference>
<dbReference type="STRING" id="70667.A0A183TNP9"/>
<feature type="region of interest" description="Disordered" evidence="1">
    <location>
        <begin position="21"/>
        <end position="49"/>
    </location>
</feature>
<dbReference type="Gene3D" id="3.80.10.10">
    <property type="entry name" value="Ribonuclease Inhibitor"/>
    <property type="match status" value="1"/>
</dbReference>
<dbReference type="EMBL" id="UYSU01043682">
    <property type="protein sequence ID" value="VDM04483.1"/>
    <property type="molecule type" value="Genomic_DNA"/>
</dbReference>
<proteinExistence type="predicted"/>
<name>A0A183TNP9_SCHSO</name>
<organism evidence="4">
    <name type="scientific">Schistocephalus solidus</name>
    <name type="common">Tapeworm</name>
    <dbReference type="NCBI Taxonomy" id="70667"/>
    <lineage>
        <taxon>Eukaryota</taxon>
        <taxon>Metazoa</taxon>
        <taxon>Spiralia</taxon>
        <taxon>Lophotrochozoa</taxon>
        <taxon>Platyhelminthes</taxon>
        <taxon>Cestoda</taxon>
        <taxon>Eucestoda</taxon>
        <taxon>Diphyllobothriidea</taxon>
        <taxon>Diphyllobothriidae</taxon>
        <taxon>Schistocephalus</taxon>
    </lineage>
</organism>
<reference evidence="2 3" key="2">
    <citation type="submission" date="2018-11" db="EMBL/GenBank/DDBJ databases">
        <authorList>
            <consortium name="Pathogen Informatics"/>
        </authorList>
    </citation>
    <scope>NUCLEOTIDE SEQUENCE [LARGE SCALE GENOMIC DNA]</scope>
    <source>
        <strain evidence="2 3">NST_G2</strain>
    </source>
</reference>
<sequence length="149" mass="16534">MDKQRPRLLASSGVGFLDGRALDLGKDEKKGGKKKRKMPPSGPQISHLHLSENGINHMGRGGNFAPVRCMQLIKEIIKNSKDLQEIDLFGNEIGQVGGRILLEGVLGRIDNRLPKIGLRVSHLLNQDTYDAICKLAPGPKLRKKKNIRR</sequence>
<gene>
    <name evidence="2" type="ORF">SSLN_LOCUS18097</name>
</gene>
<feature type="compositionally biased region" description="Basic and acidic residues" evidence="1">
    <location>
        <begin position="21"/>
        <end position="30"/>
    </location>
</feature>
<protein>
    <submittedName>
        <fullName evidence="4">Ran gtpase-activating protein</fullName>
    </submittedName>
</protein>
<dbReference type="WBParaSite" id="SSLN_0001878001-mRNA-1">
    <property type="protein sequence ID" value="SSLN_0001878001-mRNA-1"/>
    <property type="gene ID" value="SSLN_0001878001"/>
</dbReference>
<evidence type="ECO:0000313" key="4">
    <source>
        <dbReference type="WBParaSite" id="SSLN_0001878001-mRNA-1"/>
    </source>
</evidence>
<dbReference type="OrthoDB" id="120976at2759"/>
<reference evidence="4" key="1">
    <citation type="submission" date="2016-06" db="UniProtKB">
        <authorList>
            <consortium name="WormBaseParasite"/>
        </authorList>
    </citation>
    <scope>IDENTIFICATION</scope>
</reference>